<name>A0A426ZRT7_ENSVE</name>
<dbReference type="EMBL" id="AMZH03005316">
    <property type="protein sequence ID" value="RRT66733.1"/>
    <property type="molecule type" value="Genomic_DNA"/>
</dbReference>
<proteinExistence type="predicted"/>
<protein>
    <submittedName>
        <fullName evidence="1">Uncharacterized protein</fullName>
    </submittedName>
</protein>
<evidence type="ECO:0000313" key="2">
    <source>
        <dbReference type="Proteomes" id="UP000287651"/>
    </source>
</evidence>
<dbReference type="AlphaFoldDB" id="A0A426ZRT7"/>
<accession>A0A426ZRT7</accession>
<evidence type="ECO:0000313" key="1">
    <source>
        <dbReference type="EMBL" id="RRT66733.1"/>
    </source>
</evidence>
<dbReference type="Proteomes" id="UP000287651">
    <property type="component" value="Unassembled WGS sequence"/>
</dbReference>
<organism evidence="1 2">
    <name type="scientific">Ensete ventricosum</name>
    <name type="common">Abyssinian banana</name>
    <name type="synonym">Musa ensete</name>
    <dbReference type="NCBI Taxonomy" id="4639"/>
    <lineage>
        <taxon>Eukaryota</taxon>
        <taxon>Viridiplantae</taxon>
        <taxon>Streptophyta</taxon>
        <taxon>Embryophyta</taxon>
        <taxon>Tracheophyta</taxon>
        <taxon>Spermatophyta</taxon>
        <taxon>Magnoliopsida</taxon>
        <taxon>Liliopsida</taxon>
        <taxon>Zingiberales</taxon>
        <taxon>Musaceae</taxon>
        <taxon>Ensete</taxon>
    </lineage>
</organism>
<sequence>MGVLKLMEPLNSISHKMDGSNLHPCSIRVSVELKITLCVRNPSDRVSFPSRESSCVDFSLCYDFLGLDGRPMLNSTKRDQIFSSMRLSKTSNLALMASSDAMALASRSVMLRSLFYCRVSGMKSFGEELAGWMANKARNLSSMRDSNASNLASIEPRDAITCASRSKIPMSLSYYWIHPLDISTNEKVHVQLMIAWDHRITMPHSPDTTTTDREIQDNAGL</sequence>
<reference evidence="1 2" key="1">
    <citation type="journal article" date="2014" name="Agronomy (Basel)">
        <title>A Draft Genome Sequence for Ensete ventricosum, the Drought-Tolerant Tree Against Hunger.</title>
        <authorList>
            <person name="Harrison J."/>
            <person name="Moore K.A."/>
            <person name="Paszkiewicz K."/>
            <person name="Jones T."/>
            <person name="Grant M."/>
            <person name="Ambacheew D."/>
            <person name="Muzemil S."/>
            <person name="Studholme D.J."/>
        </authorList>
    </citation>
    <scope>NUCLEOTIDE SEQUENCE [LARGE SCALE GENOMIC DNA]</scope>
</reference>
<gene>
    <name evidence="1" type="ORF">B296_00007097</name>
</gene>
<comment type="caution">
    <text evidence="1">The sequence shown here is derived from an EMBL/GenBank/DDBJ whole genome shotgun (WGS) entry which is preliminary data.</text>
</comment>